<reference evidence="2 3" key="1">
    <citation type="submission" date="2023-09" db="EMBL/GenBank/DDBJ databases">
        <title>Complete Genome and Methylome dissection of Bacillus brevis NEB573 original source of BbsI restriction endonuclease.</title>
        <authorList>
            <person name="Fomenkov A."/>
            <person name="Roberts R.D."/>
        </authorList>
    </citation>
    <scope>NUCLEOTIDE SEQUENCE [LARGE SCALE GENOMIC DNA]</scope>
    <source>
        <strain evidence="2 3">NEB573</strain>
    </source>
</reference>
<keyword evidence="2" id="KW-0560">Oxidoreductase</keyword>
<organism evidence="2 3">
    <name type="scientific">Brevibacillus brevis</name>
    <name type="common">Bacillus brevis</name>
    <dbReference type="NCBI Taxonomy" id="1393"/>
    <lineage>
        <taxon>Bacteria</taxon>
        <taxon>Bacillati</taxon>
        <taxon>Bacillota</taxon>
        <taxon>Bacilli</taxon>
        <taxon>Bacillales</taxon>
        <taxon>Paenibacillaceae</taxon>
        <taxon>Brevibacillus</taxon>
    </lineage>
</organism>
<keyword evidence="3" id="KW-1185">Reference proteome</keyword>
<dbReference type="RefSeq" id="WP_310769759.1">
    <property type="nucleotide sequence ID" value="NZ_CP134050.1"/>
</dbReference>
<feature type="domain" description="ABM" evidence="1">
    <location>
        <begin position="2"/>
        <end position="91"/>
    </location>
</feature>
<name>A0ABY9T945_BREBE</name>
<gene>
    <name evidence="2" type="ORF">RGB73_05165</name>
</gene>
<keyword evidence="2" id="KW-0503">Monooxygenase</keyword>
<evidence type="ECO:0000313" key="3">
    <source>
        <dbReference type="Proteomes" id="UP001256827"/>
    </source>
</evidence>
<proteinExistence type="predicted"/>
<dbReference type="EMBL" id="CP134050">
    <property type="protein sequence ID" value="WNC15726.1"/>
    <property type="molecule type" value="Genomic_DNA"/>
</dbReference>
<dbReference type="InterPro" id="IPR011008">
    <property type="entry name" value="Dimeric_a/b-barrel"/>
</dbReference>
<dbReference type="PANTHER" id="PTHR33336">
    <property type="entry name" value="QUINOL MONOOXYGENASE YGIN-RELATED"/>
    <property type="match status" value="1"/>
</dbReference>
<dbReference type="Proteomes" id="UP001256827">
    <property type="component" value="Chromosome"/>
</dbReference>
<dbReference type="InterPro" id="IPR050744">
    <property type="entry name" value="AI-2_Isomerase_LsrG"/>
</dbReference>
<dbReference type="Pfam" id="PF03992">
    <property type="entry name" value="ABM"/>
    <property type="match status" value="1"/>
</dbReference>
<accession>A0ABY9T945</accession>
<dbReference type="SUPFAM" id="SSF54909">
    <property type="entry name" value="Dimeric alpha+beta barrel"/>
    <property type="match status" value="1"/>
</dbReference>
<dbReference type="InterPro" id="IPR007138">
    <property type="entry name" value="ABM_dom"/>
</dbReference>
<dbReference type="PANTHER" id="PTHR33336:SF3">
    <property type="entry name" value="ABM DOMAIN-CONTAINING PROTEIN"/>
    <property type="match status" value="1"/>
</dbReference>
<dbReference type="EC" id="1.-.-.-" evidence="2"/>
<protein>
    <submittedName>
        <fullName evidence="2">Quinol monooxygenase</fullName>
        <ecNumber evidence="2">1.-.-.-</ecNumber>
    </submittedName>
</protein>
<sequence>MLLIHAHLQVKPDQEQPFLEAAKVLVSASRAEAGNTGYTLLKSTEQEYSYTMVEVWKDQAAIDAHNASPHFQEFVRQAAAFSAAPMKLEVFAGEPVEL</sequence>
<dbReference type="GO" id="GO:0004497">
    <property type="term" value="F:monooxygenase activity"/>
    <property type="evidence" value="ECO:0007669"/>
    <property type="project" value="UniProtKB-KW"/>
</dbReference>
<evidence type="ECO:0000259" key="1">
    <source>
        <dbReference type="PROSITE" id="PS51725"/>
    </source>
</evidence>
<dbReference type="Gene3D" id="3.30.70.100">
    <property type="match status" value="1"/>
</dbReference>
<dbReference type="PROSITE" id="PS51725">
    <property type="entry name" value="ABM"/>
    <property type="match status" value="1"/>
</dbReference>
<evidence type="ECO:0000313" key="2">
    <source>
        <dbReference type="EMBL" id="WNC15726.1"/>
    </source>
</evidence>